<dbReference type="AlphaFoldDB" id="A0A671PNL9"/>
<dbReference type="InterPro" id="IPR036116">
    <property type="entry name" value="FN3_sf"/>
</dbReference>
<feature type="domain" description="Ig-like" evidence="13">
    <location>
        <begin position="323"/>
        <end position="402"/>
    </location>
</feature>
<evidence type="ECO:0000256" key="6">
    <source>
        <dbReference type="ARBA" id="ARBA00022737"/>
    </source>
</evidence>
<reference evidence="15" key="1">
    <citation type="submission" date="2025-08" db="UniProtKB">
        <authorList>
            <consortium name="Ensembl"/>
        </authorList>
    </citation>
    <scope>IDENTIFICATION</scope>
</reference>
<dbReference type="Ensembl" id="ENSSANT00000063385.1">
    <property type="protein sequence ID" value="ENSSANP00000059587.1"/>
    <property type="gene ID" value="ENSSANG00000029786.1"/>
</dbReference>
<gene>
    <name evidence="15" type="primary">LOC107704186</name>
</gene>
<dbReference type="InterPro" id="IPR013098">
    <property type="entry name" value="Ig_I-set"/>
</dbReference>
<dbReference type="GO" id="GO:0007420">
    <property type="term" value="P:brain development"/>
    <property type="evidence" value="ECO:0007669"/>
    <property type="project" value="TreeGrafter"/>
</dbReference>
<protein>
    <submittedName>
        <fullName evidence="15">Contactin-1a-like</fullName>
    </submittedName>
</protein>
<evidence type="ECO:0000256" key="4">
    <source>
        <dbReference type="ARBA" id="ARBA00022622"/>
    </source>
</evidence>
<dbReference type="Pfam" id="PF07679">
    <property type="entry name" value="I-set"/>
    <property type="match status" value="1"/>
</dbReference>
<feature type="domain" description="Ig-like" evidence="13">
    <location>
        <begin position="19"/>
        <end position="110"/>
    </location>
</feature>
<dbReference type="InterPro" id="IPR036179">
    <property type="entry name" value="Ig-like_dom_sf"/>
</dbReference>
<dbReference type="FunFam" id="2.60.40.10:FF:000064">
    <property type="entry name" value="Contactin 1"/>
    <property type="match status" value="1"/>
</dbReference>
<dbReference type="PANTHER" id="PTHR44170">
    <property type="entry name" value="PROTEIN SIDEKICK"/>
    <property type="match status" value="1"/>
</dbReference>
<keyword evidence="7" id="KW-0130">Cell adhesion</keyword>
<dbReference type="InterPro" id="IPR003599">
    <property type="entry name" value="Ig_sub"/>
</dbReference>
<dbReference type="SMART" id="SM00409">
    <property type="entry name" value="IG"/>
    <property type="match status" value="3"/>
</dbReference>
<comment type="similarity">
    <text evidence="2">Belongs to the immunoglobulin superfamily. Contactin family.</text>
</comment>
<dbReference type="InterPro" id="IPR007110">
    <property type="entry name" value="Ig-like_dom"/>
</dbReference>
<dbReference type="InterPro" id="IPR013783">
    <property type="entry name" value="Ig-like_fold"/>
</dbReference>
<feature type="domain" description="Ig-like" evidence="13">
    <location>
        <begin position="207"/>
        <end position="318"/>
    </location>
</feature>
<sequence>MCFESLAVFFSDESSGFGPVFEEQPVDTIYPEESPEDKIIMSCRTRANPPATYRWRLDNTEIVIGNDDHYSLMGGNLVISFPDKSKHAGNYSCLASNEFGTLVSQKASVQFGYLDMFSSDEREAVYVKEGQGAVLLCAPPPHFPEDLSFRWMLNEFPEFILLDKRRFVSQTTGNLYISTVRASDSGNYSCFVSSPSIAKSVFSKFIPLVPIAERDVKLTDDINVIFAYSVSDWLSLTCIFLSSIADEHNVVNVILCVFSPIPQIRWRKVDGDLPVYRHNISMSGSLLHLYDIQYEDESLYECEADNSKGKDRHKVHLYVEGAPEWVEKISSSERDIGGDYIMSCLASGKPKPHVHFLKNGRMHHAVLFELQERHSLSDEGKYTCFAENDRGRGNSTGSLSVTDATKITLAPSNADISVGESTRMECAASHDPTLDLTFIWSLDAHAIDFDQDREHYERKMVISVFNVRVQQDWRDASTSPVNVEGNAEMASVINLTPWTEYEFRVIATNTLGTGPPSDPSPNITTREARPVVAPSEIGGGGGTSRELTITWTVPVNQKNPSPNTSKLQLSISISVPKSSKCTFKCLFHCTLSVCVCRFKFICLITQSIFLKCVSLLQQHLHTPKLRVLYRPEGQPNGVLYTTVKQSIDLPMKKGDYLVEVRAHSEGGDGAVAQVRIAGKNS</sequence>
<dbReference type="FunFam" id="2.60.40.10:FF:000052">
    <property type="entry name" value="Contactin 1"/>
    <property type="match status" value="1"/>
</dbReference>
<comment type="subcellular location">
    <subcellularLocation>
        <location evidence="1">Cell membrane</location>
        <topology evidence="1">Lipid-anchor</topology>
        <topology evidence="1">GPI-anchor</topology>
    </subcellularLocation>
</comment>
<dbReference type="Pfam" id="PF00041">
    <property type="entry name" value="fn3"/>
    <property type="match status" value="1"/>
</dbReference>
<evidence type="ECO:0000256" key="8">
    <source>
        <dbReference type="ARBA" id="ARBA00023136"/>
    </source>
</evidence>
<organism evidence="15 16">
    <name type="scientific">Sinocyclocheilus anshuiensis</name>
    <dbReference type="NCBI Taxonomy" id="1608454"/>
    <lineage>
        <taxon>Eukaryota</taxon>
        <taxon>Metazoa</taxon>
        <taxon>Chordata</taxon>
        <taxon>Craniata</taxon>
        <taxon>Vertebrata</taxon>
        <taxon>Euteleostomi</taxon>
        <taxon>Actinopterygii</taxon>
        <taxon>Neopterygii</taxon>
        <taxon>Teleostei</taxon>
        <taxon>Ostariophysi</taxon>
        <taxon>Cypriniformes</taxon>
        <taxon>Cyprinidae</taxon>
        <taxon>Cyprininae</taxon>
        <taxon>Sinocyclocheilus</taxon>
    </lineage>
</organism>
<dbReference type="Pfam" id="PF13927">
    <property type="entry name" value="Ig_3"/>
    <property type="match status" value="2"/>
</dbReference>
<dbReference type="GO" id="GO:0007411">
    <property type="term" value="P:axon guidance"/>
    <property type="evidence" value="ECO:0007669"/>
    <property type="project" value="TreeGrafter"/>
</dbReference>
<evidence type="ECO:0000256" key="3">
    <source>
        <dbReference type="ARBA" id="ARBA00022475"/>
    </source>
</evidence>
<evidence type="ECO:0000259" key="13">
    <source>
        <dbReference type="PROSITE" id="PS50835"/>
    </source>
</evidence>
<keyword evidence="8" id="KW-0472">Membrane</keyword>
<evidence type="ECO:0000256" key="11">
    <source>
        <dbReference type="ARBA" id="ARBA00023288"/>
    </source>
</evidence>
<dbReference type="InterPro" id="IPR003598">
    <property type="entry name" value="Ig_sub2"/>
</dbReference>
<accession>A0A671PNL9</accession>
<keyword evidence="9" id="KW-1015">Disulfide bond</keyword>
<dbReference type="GO" id="GO:0030424">
    <property type="term" value="C:axon"/>
    <property type="evidence" value="ECO:0007669"/>
    <property type="project" value="TreeGrafter"/>
</dbReference>
<dbReference type="Proteomes" id="UP000472260">
    <property type="component" value="Unassembled WGS sequence"/>
</dbReference>
<dbReference type="SUPFAM" id="SSF49265">
    <property type="entry name" value="Fibronectin type III"/>
    <property type="match status" value="1"/>
</dbReference>
<keyword evidence="16" id="KW-1185">Reference proteome</keyword>
<evidence type="ECO:0000313" key="15">
    <source>
        <dbReference type="Ensembl" id="ENSSANP00000059587.1"/>
    </source>
</evidence>
<dbReference type="SUPFAM" id="SSF48726">
    <property type="entry name" value="Immunoglobulin"/>
    <property type="match status" value="5"/>
</dbReference>
<evidence type="ECO:0000256" key="5">
    <source>
        <dbReference type="ARBA" id="ARBA00022729"/>
    </source>
</evidence>
<evidence type="ECO:0000256" key="7">
    <source>
        <dbReference type="ARBA" id="ARBA00022889"/>
    </source>
</evidence>
<dbReference type="GO" id="GO:0098632">
    <property type="term" value="F:cell-cell adhesion mediator activity"/>
    <property type="evidence" value="ECO:0007669"/>
    <property type="project" value="TreeGrafter"/>
</dbReference>
<dbReference type="PANTHER" id="PTHR44170:SF10">
    <property type="entry name" value="CONTACTIN-1"/>
    <property type="match status" value="1"/>
</dbReference>
<evidence type="ECO:0000256" key="10">
    <source>
        <dbReference type="ARBA" id="ARBA00023180"/>
    </source>
</evidence>
<evidence type="ECO:0000259" key="14">
    <source>
        <dbReference type="PROSITE" id="PS50853"/>
    </source>
</evidence>
<feature type="domain" description="Ig-like" evidence="13">
    <location>
        <begin position="127"/>
        <end position="202"/>
    </location>
</feature>
<keyword evidence="11" id="KW-0449">Lipoprotein</keyword>
<keyword evidence="5" id="KW-0732">Signal</keyword>
<name>A0A671PNL9_9TELE</name>
<dbReference type="GO" id="GO:0098552">
    <property type="term" value="C:side of membrane"/>
    <property type="evidence" value="ECO:0007669"/>
    <property type="project" value="UniProtKB-KW"/>
</dbReference>
<dbReference type="InterPro" id="IPR003961">
    <property type="entry name" value="FN3_dom"/>
</dbReference>
<evidence type="ECO:0000256" key="1">
    <source>
        <dbReference type="ARBA" id="ARBA00004609"/>
    </source>
</evidence>
<keyword evidence="12" id="KW-0393">Immunoglobulin domain</keyword>
<evidence type="ECO:0000256" key="9">
    <source>
        <dbReference type="ARBA" id="ARBA00023157"/>
    </source>
</evidence>
<evidence type="ECO:0000256" key="2">
    <source>
        <dbReference type="ARBA" id="ARBA00009812"/>
    </source>
</evidence>
<dbReference type="FunFam" id="2.60.40.10:FF:000044">
    <property type="entry name" value="Contactin 1"/>
    <property type="match status" value="1"/>
</dbReference>
<reference evidence="15" key="2">
    <citation type="submission" date="2025-09" db="UniProtKB">
        <authorList>
            <consortium name="Ensembl"/>
        </authorList>
    </citation>
    <scope>IDENTIFICATION</scope>
</reference>
<keyword evidence="3" id="KW-1003">Cell membrane</keyword>
<feature type="domain" description="Fibronectin type-III" evidence="14">
    <location>
        <begin position="432"/>
        <end position="528"/>
    </location>
</feature>
<evidence type="ECO:0000313" key="16">
    <source>
        <dbReference type="Proteomes" id="UP000472260"/>
    </source>
</evidence>
<dbReference type="GO" id="GO:0005886">
    <property type="term" value="C:plasma membrane"/>
    <property type="evidence" value="ECO:0007669"/>
    <property type="project" value="UniProtKB-SubCell"/>
</dbReference>
<keyword evidence="10" id="KW-0325">Glycoprotein</keyword>
<dbReference type="SMART" id="SM00408">
    <property type="entry name" value="IGc2"/>
    <property type="match status" value="4"/>
</dbReference>
<dbReference type="PROSITE" id="PS50853">
    <property type="entry name" value="FN3"/>
    <property type="match status" value="1"/>
</dbReference>
<keyword evidence="4" id="KW-0336">GPI-anchor</keyword>
<evidence type="ECO:0000256" key="12">
    <source>
        <dbReference type="ARBA" id="ARBA00023319"/>
    </source>
</evidence>
<keyword evidence="6" id="KW-0677">Repeat</keyword>
<dbReference type="PROSITE" id="PS50835">
    <property type="entry name" value="IG_LIKE"/>
    <property type="match status" value="4"/>
</dbReference>
<proteinExistence type="inferred from homology"/>
<dbReference type="CDD" id="cd00063">
    <property type="entry name" value="FN3"/>
    <property type="match status" value="1"/>
</dbReference>
<dbReference type="Gene3D" id="2.60.40.10">
    <property type="entry name" value="Immunoglobulins"/>
    <property type="match status" value="5"/>
</dbReference>